<dbReference type="GO" id="GO:0006189">
    <property type="term" value="P:'de novo' IMP biosynthetic process"/>
    <property type="evidence" value="ECO:0007669"/>
    <property type="project" value="UniProtKB-UniRule"/>
</dbReference>
<dbReference type="SUPFAM" id="SSF53328">
    <property type="entry name" value="Formyltransferase"/>
    <property type="match status" value="1"/>
</dbReference>
<organism evidence="6 7">
    <name type="scientific">Peptoniphilus indolicus</name>
    <dbReference type="NCBI Taxonomy" id="33030"/>
    <lineage>
        <taxon>Bacteria</taxon>
        <taxon>Bacillati</taxon>
        <taxon>Bacillota</taxon>
        <taxon>Tissierellia</taxon>
        <taxon>Tissierellales</taxon>
        <taxon>Peptoniphilaceae</taxon>
        <taxon>Peptoniphilus</taxon>
    </lineage>
</organism>
<dbReference type="Gene3D" id="3.40.50.170">
    <property type="entry name" value="Formyl transferase, N-terminal domain"/>
    <property type="match status" value="1"/>
</dbReference>
<dbReference type="AlphaFoldDB" id="A0A379DD28"/>
<dbReference type="InterPro" id="IPR002376">
    <property type="entry name" value="Formyl_transf_N"/>
</dbReference>
<evidence type="ECO:0000256" key="4">
    <source>
        <dbReference type="HAMAP-Rule" id="MF_01930"/>
    </source>
</evidence>
<dbReference type="EC" id="2.1.2.2" evidence="4"/>
<reference evidence="6 7" key="1">
    <citation type="submission" date="2018-06" db="EMBL/GenBank/DDBJ databases">
        <authorList>
            <consortium name="Pathogen Informatics"/>
            <person name="Doyle S."/>
        </authorList>
    </citation>
    <scope>NUCLEOTIDE SEQUENCE [LARGE SCALE GENOMIC DNA]</scope>
    <source>
        <strain evidence="6 7">NCTC11088</strain>
    </source>
</reference>
<feature type="site" description="Raises pKa of active site His" evidence="4">
    <location>
        <position position="139"/>
    </location>
</feature>
<dbReference type="EMBL" id="UGTH01000001">
    <property type="protein sequence ID" value="SUB75465.1"/>
    <property type="molecule type" value="Genomic_DNA"/>
</dbReference>
<dbReference type="GO" id="GO:0005737">
    <property type="term" value="C:cytoplasm"/>
    <property type="evidence" value="ECO:0007669"/>
    <property type="project" value="TreeGrafter"/>
</dbReference>
<proteinExistence type="inferred from homology"/>
<sequence length="184" mass="20359">MKSNSKLAVFISGRGSNYLAVKNAIESGKIDAEISIVISNCMAEGLQFADKKLVSNNFDEILSVLKSEEIDYILLLGYLKILPKKIIEAYPNRIINIHPSLIPSFCGKGMHGKRVHQAVLDRGCKVTGVTTHFVNEEADAGPIILQESVKVEEDDTAQSLAERVLKVEHRLIVETVQKVLEETK</sequence>
<dbReference type="InterPro" id="IPR036477">
    <property type="entry name" value="Formyl_transf_N_sf"/>
</dbReference>
<comment type="pathway">
    <text evidence="1 4">Purine metabolism; IMP biosynthesis via de novo pathway; N(2)-formyl-N(1)-(5-phospho-D-ribosyl)glycinamide from N(1)-(5-phospho-D-ribosyl)glycinamide (10-formyl THF route): step 1/1.</text>
</comment>
<dbReference type="RefSeq" id="WP_004819855.1">
    <property type="nucleotide sequence ID" value="NZ_UGTH01000001.1"/>
</dbReference>
<protein>
    <recommendedName>
        <fullName evidence="4">Phosphoribosylglycinamide formyltransferase</fullName>
        <ecNumber evidence="4">2.1.2.2</ecNumber>
    </recommendedName>
    <alternativeName>
        <fullName evidence="4">5'-phosphoribosylglycinamide transformylase</fullName>
    </alternativeName>
    <alternativeName>
        <fullName evidence="4">GAR transformylase</fullName>
        <shortName evidence="4">GART</shortName>
    </alternativeName>
</protein>
<evidence type="ECO:0000256" key="1">
    <source>
        <dbReference type="ARBA" id="ARBA00005054"/>
    </source>
</evidence>
<dbReference type="HAMAP" id="MF_01930">
    <property type="entry name" value="PurN"/>
    <property type="match status" value="1"/>
</dbReference>
<dbReference type="InterPro" id="IPR004607">
    <property type="entry name" value="GART"/>
</dbReference>
<feature type="active site" description="Proton donor" evidence="4">
    <location>
        <position position="98"/>
    </location>
</feature>
<keyword evidence="3 4" id="KW-0658">Purine biosynthesis</keyword>
<dbReference type="CDD" id="cd08645">
    <property type="entry name" value="FMT_core_GART"/>
    <property type="match status" value="1"/>
</dbReference>
<evidence type="ECO:0000256" key="2">
    <source>
        <dbReference type="ARBA" id="ARBA00022679"/>
    </source>
</evidence>
<feature type="binding site" evidence="4">
    <location>
        <position position="96"/>
    </location>
    <ligand>
        <name>(6R)-10-formyltetrahydrofolate</name>
        <dbReference type="ChEBI" id="CHEBI:195366"/>
    </ligand>
</feature>
<dbReference type="Proteomes" id="UP000254777">
    <property type="component" value="Unassembled WGS sequence"/>
</dbReference>
<accession>A0A379DD28</accession>
<gene>
    <name evidence="4 6" type="primary">purN</name>
    <name evidence="6" type="ORF">NCTC11088_01261</name>
</gene>
<keyword evidence="2 4" id="KW-0808">Transferase</keyword>
<comment type="function">
    <text evidence="4">Catalyzes the transfer of a formyl group from 10-formyltetrahydrofolate to 5-phospho-ribosyl-glycinamide (GAR), producing 5-phospho-ribosyl-N-formylglycinamide (FGAR) and tetrahydrofolate.</text>
</comment>
<feature type="domain" description="Formyl transferase N-terminal" evidence="5">
    <location>
        <begin position="6"/>
        <end position="176"/>
    </location>
</feature>
<dbReference type="PANTHER" id="PTHR43369">
    <property type="entry name" value="PHOSPHORIBOSYLGLYCINAMIDE FORMYLTRANSFERASE"/>
    <property type="match status" value="1"/>
</dbReference>
<evidence type="ECO:0000256" key="3">
    <source>
        <dbReference type="ARBA" id="ARBA00022755"/>
    </source>
</evidence>
<comment type="caution">
    <text evidence="4">Lacks conserved residue(s) required for the propagation of feature annotation.</text>
</comment>
<dbReference type="UniPathway" id="UPA00074">
    <property type="reaction ID" value="UER00126"/>
</dbReference>
<comment type="catalytic activity">
    <reaction evidence="4">
        <text>N(1)-(5-phospho-beta-D-ribosyl)glycinamide + (6R)-10-formyltetrahydrofolate = N(2)-formyl-N(1)-(5-phospho-beta-D-ribosyl)glycinamide + (6S)-5,6,7,8-tetrahydrofolate + H(+)</text>
        <dbReference type="Rhea" id="RHEA:15053"/>
        <dbReference type="ChEBI" id="CHEBI:15378"/>
        <dbReference type="ChEBI" id="CHEBI:57453"/>
        <dbReference type="ChEBI" id="CHEBI:143788"/>
        <dbReference type="ChEBI" id="CHEBI:147286"/>
        <dbReference type="ChEBI" id="CHEBI:195366"/>
        <dbReference type="EC" id="2.1.2.2"/>
    </reaction>
</comment>
<dbReference type="Pfam" id="PF00551">
    <property type="entry name" value="Formyl_trans_N"/>
    <property type="match status" value="1"/>
</dbReference>
<evidence type="ECO:0000313" key="7">
    <source>
        <dbReference type="Proteomes" id="UP000254777"/>
    </source>
</evidence>
<feature type="binding site" evidence="4">
    <location>
        <begin position="79"/>
        <end position="82"/>
    </location>
    <ligand>
        <name>(6R)-10-formyltetrahydrofolate</name>
        <dbReference type="ChEBI" id="CHEBI:195366"/>
    </ligand>
</feature>
<feature type="binding site" evidence="4">
    <location>
        <begin position="15"/>
        <end position="17"/>
    </location>
    <ligand>
        <name>N(1)-(5-phospho-beta-D-ribosyl)glycinamide</name>
        <dbReference type="ChEBI" id="CHEBI:143788"/>
    </ligand>
</feature>
<dbReference type="PANTHER" id="PTHR43369:SF2">
    <property type="entry name" value="PHOSPHORIBOSYLGLYCINAMIDE FORMYLTRANSFERASE"/>
    <property type="match status" value="1"/>
</dbReference>
<name>A0A379DD28_9FIRM</name>
<evidence type="ECO:0000259" key="5">
    <source>
        <dbReference type="Pfam" id="PF00551"/>
    </source>
</evidence>
<evidence type="ECO:0000313" key="6">
    <source>
        <dbReference type="EMBL" id="SUB75465.1"/>
    </source>
</evidence>
<dbReference type="GO" id="GO:0004644">
    <property type="term" value="F:phosphoribosylglycinamide formyltransferase activity"/>
    <property type="evidence" value="ECO:0007669"/>
    <property type="project" value="UniProtKB-UniRule"/>
</dbReference>
<comment type="similarity">
    <text evidence="4">Belongs to the GART family.</text>
</comment>